<dbReference type="Pfam" id="PF02854">
    <property type="entry name" value="MIF4G"/>
    <property type="match status" value="1"/>
</dbReference>
<dbReference type="OrthoDB" id="10252707at2759"/>
<dbReference type="AlphaFoldDB" id="A0A0B2V0T9"/>
<dbReference type="GO" id="GO:0005846">
    <property type="term" value="C:nuclear cap binding complex"/>
    <property type="evidence" value="ECO:0007669"/>
    <property type="project" value="InterPro"/>
</dbReference>
<evidence type="ECO:0000313" key="7">
    <source>
        <dbReference type="Proteomes" id="UP000031036"/>
    </source>
</evidence>
<protein>
    <recommendedName>
        <fullName evidence="1">Nuclear cap-binding protein subunit 1</fullName>
    </recommendedName>
    <alternativeName>
        <fullName evidence="3">80 kDa nuclear cap-binding protein</fullName>
    </alternativeName>
</protein>
<dbReference type="STRING" id="6265.A0A0B2V0T9"/>
<dbReference type="SUPFAM" id="SSF48371">
    <property type="entry name" value="ARM repeat"/>
    <property type="match status" value="2"/>
</dbReference>
<dbReference type="GO" id="GO:0006406">
    <property type="term" value="P:mRNA export from nucleus"/>
    <property type="evidence" value="ECO:0007669"/>
    <property type="project" value="InterPro"/>
</dbReference>
<gene>
    <name evidence="6" type="primary">Cbp80</name>
    <name evidence="6" type="ORF">Tcan_11368</name>
</gene>
<proteinExistence type="predicted"/>
<reference evidence="6 7" key="1">
    <citation type="submission" date="2014-11" db="EMBL/GenBank/DDBJ databases">
        <title>Genetic blueprint of the zoonotic pathogen Toxocara canis.</title>
        <authorList>
            <person name="Zhu X.-Q."/>
            <person name="Korhonen P.K."/>
            <person name="Cai H."/>
            <person name="Young N.D."/>
            <person name="Nejsum P."/>
            <person name="von Samson-Himmelstjerna G."/>
            <person name="Boag P.R."/>
            <person name="Tan P."/>
            <person name="Li Q."/>
            <person name="Min J."/>
            <person name="Yang Y."/>
            <person name="Wang X."/>
            <person name="Fang X."/>
            <person name="Hall R.S."/>
            <person name="Hofmann A."/>
            <person name="Sternberg P.W."/>
            <person name="Jex A.R."/>
            <person name="Gasser R.B."/>
        </authorList>
    </citation>
    <scope>NUCLEOTIDE SEQUENCE [LARGE SCALE GENOMIC DNA]</scope>
    <source>
        <strain evidence="6">PN_DK_2014</strain>
    </source>
</reference>
<sequence>MKSVSLFSRPSREEGESNRGGNLVRSAIVTKSCKSLVQVRSDWFIYAILRCLPYVGRELYEKETDAFENILKQIGEYIAQRKKDYVELLQVWNGSPHEQEEYLECLWAQVQKLQEDDWKETHLKRYYVAFDGALAEAIQHNISSAMGLLSYQKRHHIPISYAVLEVVFSQLFRLPVPPTTPLFYGSLIIELCKEERTMPQVVAQATELLYQRINTMQLAAIDQFVNWFSYHLSNFEYRWSWPDWSGCLKEDTLHPQQFFVREVVEKCMRLSYYQRVLTFMPESFHSILPEKPEILFDLANGTFSSSLFRCLLLKTPFCLSCTTG</sequence>
<dbReference type="InterPro" id="IPR015172">
    <property type="entry name" value="MIF4G-like_typ-1"/>
</dbReference>
<dbReference type="GO" id="GO:0006370">
    <property type="term" value="P:7-methylguanosine mRNA capping"/>
    <property type="evidence" value="ECO:0007669"/>
    <property type="project" value="UniProtKB-KW"/>
</dbReference>
<evidence type="ECO:0000259" key="5">
    <source>
        <dbReference type="Pfam" id="PF09088"/>
    </source>
</evidence>
<evidence type="ECO:0000313" key="6">
    <source>
        <dbReference type="EMBL" id="KHN74710.1"/>
    </source>
</evidence>
<keyword evidence="2" id="KW-0507">mRNA processing</keyword>
<name>A0A0B2V0T9_TOXCA</name>
<organism evidence="6 7">
    <name type="scientific">Toxocara canis</name>
    <name type="common">Canine roundworm</name>
    <dbReference type="NCBI Taxonomy" id="6265"/>
    <lineage>
        <taxon>Eukaryota</taxon>
        <taxon>Metazoa</taxon>
        <taxon>Ecdysozoa</taxon>
        <taxon>Nematoda</taxon>
        <taxon>Chromadorea</taxon>
        <taxon>Rhabditida</taxon>
        <taxon>Spirurina</taxon>
        <taxon>Ascaridomorpha</taxon>
        <taxon>Ascaridoidea</taxon>
        <taxon>Toxocaridae</taxon>
        <taxon>Toxocara</taxon>
    </lineage>
</organism>
<evidence type="ECO:0000256" key="3">
    <source>
        <dbReference type="ARBA" id="ARBA00030965"/>
    </source>
</evidence>
<evidence type="ECO:0000259" key="4">
    <source>
        <dbReference type="Pfam" id="PF02854"/>
    </source>
</evidence>
<feature type="domain" description="MIF4G-like type 1" evidence="5">
    <location>
        <begin position="163"/>
        <end position="282"/>
    </location>
</feature>
<dbReference type="PANTHER" id="PTHR12412:SF2">
    <property type="entry name" value="NUCLEAR CAP-BINDING PROTEIN SUBUNIT 1"/>
    <property type="match status" value="1"/>
</dbReference>
<dbReference type="Pfam" id="PF09088">
    <property type="entry name" value="MIF4G_like"/>
    <property type="match status" value="1"/>
</dbReference>
<evidence type="ECO:0000256" key="2">
    <source>
        <dbReference type="ARBA" id="ARBA00023042"/>
    </source>
</evidence>
<dbReference type="GO" id="GO:0005634">
    <property type="term" value="C:nucleus"/>
    <property type="evidence" value="ECO:0007669"/>
    <property type="project" value="TreeGrafter"/>
</dbReference>
<feature type="domain" description="MIF4G" evidence="4">
    <location>
        <begin position="31"/>
        <end position="113"/>
    </location>
</feature>
<dbReference type="PANTHER" id="PTHR12412">
    <property type="entry name" value="CAP BINDING PROTEIN"/>
    <property type="match status" value="1"/>
</dbReference>
<comment type="caution">
    <text evidence="6">The sequence shown here is derived from an EMBL/GenBank/DDBJ whole genome shotgun (WGS) entry which is preliminary data.</text>
</comment>
<keyword evidence="2" id="KW-0506">mRNA capping</keyword>
<dbReference type="InterPro" id="IPR016024">
    <property type="entry name" value="ARM-type_fold"/>
</dbReference>
<dbReference type="EMBL" id="JPKZ01002856">
    <property type="protein sequence ID" value="KHN74710.1"/>
    <property type="molecule type" value="Genomic_DNA"/>
</dbReference>
<accession>A0A0B2V0T9</accession>
<dbReference type="InterPro" id="IPR027159">
    <property type="entry name" value="CBP80"/>
</dbReference>
<evidence type="ECO:0000256" key="1">
    <source>
        <dbReference type="ARBA" id="ARBA00019879"/>
    </source>
</evidence>
<dbReference type="Proteomes" id="UP000031036">
    <property type="component" value="Unassembled WGS sequence"/>
</dbReference>
<dbReference type="InterPro" id="IPR003890">
    <property type="entry name" value="MIF4G-like_typ-3"/>
</dbReference>
<dbReference type="GO" id="GO:0000339">
    <property type="term" value="F:RNA cap binding"/>
    <property type="evidence" value="ECO:0007669"/>
    <property type="project" value="InterPro"/>
</dbReference>
<keyword evidence="7" id="KW-1185">Reference proteome</keyword>
<dbReference type="GO" id="GO:0003729">
    <property type="term" value="F:mRNA binding"/>
    <property type="evidence" value="ECO:0007669"/>
    <property type="project" value="TreeGrafter"/>
</dbReference>
<dbReference type="Gene3D" id="1.25.40.180">
    <property type="match status" value="2"/>
</dbReference>
<dbReference type="GO" id="GO:0000184">
    <property type="term" value="P:nuclear-transcribed mRNA catabolic process, nonsense-mediated decay"/>
    <property type="evidence" value="ECO:0007669"/>
    <property type="project" value="TreeGrafter"/>
</dbReference>